<evidence type="ECO:0000256" key="5">
    <source>
        <dbReference type="ARBA" id="ARBA00051722"/>
    </source>
</evidence>
<organism evidence="6">
    <name type="scientific">Candidatus Enterococcus clewellii</name>
    <dbReference type="NCBI Taxonomy" id="1834193"/>
    <lineage>
        <taxon>Bacteria</taxon>
        <taxon>Bacillati</taxon>
        <taxon>Bacillota</taxon>
        <taxon>Bacilli</taxon>
        <taxon>Lactobacillales</taxon>
        <taxon>Enterococcaceae</taxon>
        <taxon>Enterococcus</taxon>
    </lineage>
</organism>
<keyword evidence="4" id="KW-0904">Protein phosphatase</keyword>
<gene>
    <name evidence="6" type="ORF">A5888_002788</name>
</gene>
<comment type="caution">
    <text evidence="6">The sequence shown here is derived from an EMBL/GenBank/DDBJ whole genome shotgun (WGS) entry which is preliminary data.</text>
</comment>
<dbReference type="GO" id="GO:0030145">
    <property type="term" value="F:manganese ion binding"/>
    <property type="evidence" value="ECO:0007669"/>
    <property type="project" value="InterPro"/>
</dbReference>
<accession>A0A242K578</accession>
<dbReference type="PANTHER" id="PTHR39181">
    <property type="entry name" value="TYROSINE-PROTEIN PHOSPHATASE YWQE"/>
    <property type="match status" value="1"/>
</dbReference>
<dbReference type="GO" id="GO:0004725">
    <property type="term" value="F:protein tyrosine phosphatase activity"/>
    <property type="evidence" value="ECO:0007669"/>
    <property type="project" value="UniProtKB-EC"/>
</dbReference>
<dbReference type="EMBL" id="NGMM01000004">
    <property type="protein sequence ID" value="OTP14687.1"/>
    <property type="molecule type" value="Genomic_DNA"/>
</dbReference>
<sequence length="128" mass="14725">MQRGHRPIIVHPERNQGFIDDPNRLIPFIEFGALAQVTAPSYVGVFGKEIEATAKELVACNLVHMIASDAHNVKRRNFFMKRAFDAIIQDHGKRKATALEYCARDILNGDETEILQFKEVKRKKFRLF</sequence>
<dbReference type="AlphaFoldDB" id="A0A242K578"/>
<dbReference type="PANTHER" id="PTHR39181:SF1">
    <property type="entry name" value="TYROSINE-PROTEIN PHOSPHATASE YWQE"/>
    <property type="match status" value="1"/>
</dbReference>
<reference evidence="6" key="1">
    <citation type="submission" date="2017-05" db="EMBL/GenBank/DDBJ databases">
        <title>The Genome Sequence of Enterococcus sp. 9E7_DIV0242.</title>
        <authorList>
            <consortium name="The Broad Institute Genomics Platform"/>
            <consortium name="The Broad Institute Genomic Center for Infectious Diseases"/>
            <person name="Earl A."/>
            <person name="Manson A."/>
            <person name="Schwartman J."/>
            <person name="Gilmore M."/>
            <person name="Abouelleil A."/>
            <person name="Cao P."/>
            <person name="Chapman S."/>
            <person name="Cusick C."/>
            <person name="Shea T."/>
            <person name="Young S."/>
            <person name="Neafsey D."/>
            <person name="Nusbaum C."/>
            <person name="Birren B."/>
        </authorList>
    </citation>
    <scope>NUCLEOTIDE SEQUENCE [LARGE SCALE GENOMIC DNA]</scope>
    <source>
        <strain evidence="6">9E7_DIV0242</strain>
    </source>
</reference>
<dbReference type="Gene3D" id="3.20.20.140">
    <property type="entry name" value="Metal-dependent hydrolases"/>
    <property type="match status" value="1"/>
</dbReference>
<dbReference type="EC" id="3.1.3.48" evidence="2"/>
<evidence type="ECO:0000256" key="2">
    <source>
        <dbReference type="ARBA" id="ARBA00013064"/>
    </source>
</evidence>
<evidence type="ECO:0000256" key="1">
    <source>
        <dbReference type="ARBA" id="ARBA00005750"/>
    </source>
</evidence>
<name>A0A242K578_9ENTE</name>
<evidence type="ECO:0000256" key="4">
    <source>
        <dbReference type="ARBA" id="ARBA00022912"/>
    </source>
</evidence>
<evidence type="ECO:0000313" key="6">
    <source>
        <dbReference type="EMBL" id="OTP14687.1"/>
    </source>
</evidence>
<keyword evidence="3" id="KW-0378">Hydrolase</keyword>
<protein>
    <recommendedName>
        <fullName evidence="2">protein-tyrosine-phosphatase</fullName>
        <ecNumber evidence="2">3.1.3.48</ecNumber>
    </recommendedName>
</protein>
<proteinExistence type="inferred from homology"/>
<dbReference type="Pfam" id="PF19567">
    <property type="entry name" value="CpsB_CapC"/>
    <property type="match status" value="1"/>
</dbReference>
<evidence type="ECO:0000256" key="3">
    <source>
        <dbReference type="ARBA" id="ARBA00022801"/>
    </source>
</evidence>
<dbReference type="InterPro" id="IPR016667">
    <property type="entry name" value="Caps_polysacc_synth_CpsB/CapC"/>
</dbReference>
<comment type="similarity">
    <text evidence="1">Belongs to the metallo-dependent hydrolases superfamily. CpsB/CapC family.</text>
</comment>
<comment type="catalytic activity">
    <reaction evidence="5">
        <text>O-phospho-L-tyrosyl-[protein] + H2O = L-tyrosyl-[protein] + phosphate</text>
        <dbReference type="Rhea" id="RHEA:10684"/>
        <dbReference type="Rhea" id="RHEA-COMP:10136"/>
        <dbReference type="Rhea" id="RHEA-COMP:20101"/>
        <dbReference type="ChEBI" id="CHEBI:15377"/>
        <dbReference type="ChEBI" id="CHEBI:43474"/>
        <dbReference type="ChEBI" id="CHEBI:46858"/>
        <dbReference type="ChEBI" id="CHEBI:61978"/>
        <dbReference type="EC" id="3.1.3.48"/>
    </reaction>
</comment>